<evidence type="ECO:0000256" key="4">
    <source>
        <dbReference type="ARBA" id="ARBA00006376"/>
    </source>
</evidence>
<dbReference type="InterPro" id="IPR016169">
    <property type="entry name" value="FAD-bd_PCMH_sub2"/>
</dbReference>
<dbReference type="InterPro" id="IPR015422">
    <property type="entry name" value="PyrdxlP-dep_Trfase_small"/>
</dbReference>
<dbReference type="SUPFAM" id="SSF53383">
    <property type="entry name" value="PLP-dependent transferases"/>
    <property type="match status" value="1"/>
</dbReference>
<proteinExistence type="inferred from homology"/>
<comment type="caution">
    <text evidence="11">The sequence shown here is derived from an EMBL/GenBank/DDBJ whole genome shotgun (WGS) entry which is preliminary data.</text>
</comment>
<dbReference type="Gene3D" id="3.90.1150.10">
    <property type="entry name" value="Aspartate Aminotransferase, domain 1"/>
    <property type="match status" value="1"/>
</dbReference>
<feature type="signal peptide" evidence="9">
    <location>
        <begin position="1"/>
        <end position="23"/>
    </location>
</feature>
<dbReference type="GO" id="GO:0030170">
    <property type="term" value="F:pyridoxal phosphate binding"/>
    <property type="evidence" value="ECO:0007669"/>
    <property type="project" value="InterPro"/>
</dbReference>
<dbReference type="InterPro" id="IPR001085">
    <property type="entry name" value="Ser_HO-MeTrfase"/>
</dbReference>
<evidence type="ECO:0000256" key="3">
    <source>
        <dbReference type="ARBA" id="ARBA00004777"/>
    </source>
</evidence>
<dbReference type="SUPFAM" id="SSF56176">
    <property type="entry name" value="FAD-binding/transporter-associated domain-like"/>
    <property type="match status" value="2"/>
</dbReference>
<dbReference type="InterPro" id="IPR015424">
    <property type="entry name" value="PyrdxlP-dep_Trfase"/>
</dbReference>
<evidence type="ECO:0000256" key="9">
    <source>
        <dbReference type="SAM" id="SignalP"/>
    </source>
</evidence>
<dbReference type="Gene3D" id="3.30.43.10">
    <property type="entry name" value="Uridine Diphospho-n-acetylenolpyruvylglucosamine Reductase, domain 2"/>
    <property type="match status" value="1"/>
</dbReference>
<evidence type="ECO:0000256" key="7">
    <source>
        <dbReference type="ARBA" id="ARBA00022898"/>
    </source>
</evidence>
<dbReference type="OrthoDB" id="10265628at2759"/>
<dbReference type="PROSITE" id="PS00096">
    <property type="entry name" value="SHMT"/>
    <property type="match status" value="1"/>
</dbReference>
<reference evidence="11 12" key="1">
    <citation type="journal article" date="2017" name="Mol. Ecol.">
        <title>Comparative and population genomic landscape of Phellinus noxius: A hypervariable fungus causing root rot in trees.</title>
        <authorList>
            <person name="Chung C.L."/>
            <person name="Lee T.J."/>
            <person name="Akiba M."/>
            <person name="Lee H.H."/>
            <person name="Kuo T.H."/>
            <person name="Liu D."/>
            <person name="Ke H.M."/>
            <person name="Yokoi T."/>
            <person name="Roa M.B."/>
            <person name="Lu M.J."/>
            <person name="Chang Y.Y."/>
            <person name="Ann P.J."/>
            <person name="Tsai J.N."/>
            <person name="Chen C.Y."/>
            <person name="Tzean S.S."/>
            <person name="Ota Y."/>
            <person name="Hattori T."/>
            <person name="Sahashi N."/>
            <person name="Liou R.F."/>
            <person name="Kikuchi T."/>
            <person name="Tsai I.J."/>
        </authorList>
    </citation>
    <scope>NUCLEOTIDE SEQUENCE [LARGE SCALE GENOMIC DNA]</scope>
    <source>
        <strain evidence="11 12">FFPRI411160</strain>
    </source>
</reference>
<dbReference type="PANTHER" id="PTHR11680">
    <property type="entry name" value="SERINE HYDROXYMETHYLTRANSFERASE"/>
    <property type="match status" value="1"/>
</dbReference>
<name>A0A286ULD8_9AGAM</name>
<dbReference type="STRING" id="2282107.A0A286ULD8"/>
<dbReference type="GO" id="GO:0019264">
    <property type="term" value="P:glycine biosynthetic process from serine"/>
    <property type="evidence" value="ECO:0007669"/>
    <property type="project" value="InterPro"/>
</dbReference>
<evidence type="ECO:0000313" key="11">
    <source>
        <dbReference type="EMBL" id="PAV20388.1"/>
    </source>
</evidence>
<dbReference type="Pfam" id="PF01565">
    <property type="entry name" value="FAD_binding_4"/>
    <property type="match status" value="2"/>
</dbReference>
<comment type="similarity">
    <text evidence="4 8">Belongs to the SHMT family.</text>
</comment>
<evidence type="ECO:0000259" key="10">
    <source>
        <dbReference type="PROSITE" id="PS51387"/>
    </source>
</evidence>
<dbReference type="InterPro" id="IPR006094">
    <property type="entry name" value="Oxid_FAD_bind_N"/>
</dbReference>
<dbReference type="Pfam" id="PF00464">
    <property type="entry name" value="SHMT"/>
    <property type="match status" value="1"/>
</dbReference>
<dbReference type="GO" id="GO:0071949">
    <property type="term" value="F:FAD binding"/>
    <property type="evidence" value="ECO:0007669"/>
    <property type="project" value="InterPro"/>
</dbReference>
<accession>A0A286ULD8</accession>
<dbReference type="GO" id="GO:0035999">
    <property type="term" value="P:tetrahydrofolate interconversion"/>
    <property type="evidence" value="ECO:0007669"/>
    <property type="project" value="UniProtKB-UniPathway"/>
</dbReference>
<dbReference type="InterPro" id="IPR016166">
    <property type="entry name" value="FAD-bd_PCMH"/>
</dbReference>
<dbReference type="UniPathway" id="UPA00193"/>
<dbReference type="PROSITE" id="PS51387">
    <property type="entry name" value="FAD_PCMH"/>
    <property type="match status" value="2"/>
</dbReference>
<dbReference type="GO" id="GO:0005739">
    <property type="term" value="C:mitochondrion"/>
    <property type="evidence" value="ECO:0007669"/>
    <property type="project" value="TreeGrafter"/>
</dbReference>
<feature type="domain" description="FAD-binding PCMH-type" evidence="10">
    <location>
        <begin position="65"/>
        <end position="230"/>
    </location>
</feature>
<evidence type="ECO:0000256" key="2">
    <source>
        <dbReference type="ARBA" id="ARBA00001933"/>
    </source>
</evidence>
<dbReference type="InterPro" id="IPR036318">
    <property type="entry name" value="FAD-bd_PCMH-like_sf"/>
</dbReference>
<dbReference type="Gene3D" id="3.40.640.10">
    <property type="entry name" value="Type I PLP-dependent aspartate aminotransferase-like (Major domain)"/>
    <property type="match status" value="1"/>
</dbReference>
<keyword evidence="7 8" id="KW-0663">Pyridoxal phosphate</keyword>
<evidence type="ECO:0000256" key="5">
    <source>
        <dbReference type="ARBA" id="ARBA00022563"/>
    </source>
</evidence>
<sequence>MLFKHLLHSIYSLVLIISSKSIGFKPISSPANNACLTLKAILPHLVSFPGSIQFENDTEHWAASSEQPATCSIEPTSSDDISEILKIVGHPDIRSPFAVKSGGHSFTPNFSSTPGVQISMSKFTDIVVDKEHGLVTVGVGLTWDQVYEQLDPLNLTVAGGRIFGPRGGYSWKTDQFGLTIDNIVAHNLVLPDGEQVRVTNETNPDLFFALKGSLNNFGIVTDIVFKALPQEQMFGGVILYSVDVLDQVNEALSNFSLQNNDTRAQAIVAYRITNGDFVASAFLSFNSPNDTGIFDPFLSIPSMSSDVKQRTISDFLTSIGPLNPEFSPFGYAGHDIPVTKYTKPLIDEMAQLVISTESDLRNRFPQMNFTARIALEPFINANAHSLGGAYPHPSSRPVTPASAEITYSINPNLSTAEQTALYTEFAAIVKNLTNTIQAQAISEGVSRMDDILYPNYALPDTPLELMYGDNVPRLRELAAKFDPGKRYSTSKGLFSSFQTSFEGDIITESDREYDKAISRWCKAAERKAKYVAFVKNAEDVSLALRFALSTKLDVAIRGGGHSVAGASSSKDGIVIDLSRYLGTVRIDPKQKRGYVGGGAIWETVDKEAIKYGLATVGGTVNHTGVGGFTLGGGYGWLSAEHGLAIDNLLQVTIVTANGSILVANKDKNADIFWAIRGGGSNFGVCTEFVLQLHEQRRTVYAGSLIFPPSLHNSLIKVTNEWWENGPSSKESMVQFVSTERKMNRAIGCFVFYNGSEEEGRRAFKPFLDIKPMDYSKEIPYEKLNSMQNRTVPHGDNYYIQGVKMSKAQPEVVKSVLDYIWHLNEGDQSLQTIVAFDCMNPSKIQSVSDRSMAFNTRSDVLNVLITTRWDGHRLDKSNAVRERSNAIVNLIASFQGTAEVESKTRSYSNYAGDESLTSERTTELFGDNYPRLQAIKQNSSVIPFYIVVIVYRKRGGGAAVSAVNKVSQNFCKHKISSRGVMLRLLSRPLRSTLPSIRRAMATTPDYNKELYVPLAQADPEVQNIIDKETWRQWSGLELIASENLTSRATMEANGSILTNKYSEGLPNARYYGGNEWIDELEQLCRKRALEAFHLDPAKWGVNVQPYSGSTANFAALTALIQPQDRLMGLGLPDGGHLTHGYYTAKKKITASSIYFQSFPYGLDPATQLIDYKKLAEQARLFKPRLIICGASAYPRDWDYASLRQTADEHNAFLMADIAHTSGLVAGQVLADPFEYCDVVTTTTHKTLRGPRAGLIFFRKDLKNAEDLEKRVNEAVFPACQGGPHNNTIAGIATALKQAASPTWKTYAKQVVSNAQALANELVNYGYKLQTNGTDNHLILWDLRPTGVTGSKIEKICDLAGITINKNAVSGDKSAQTPGGIRLGTSALTSRNMAEEDHKKVAEFLHRTVQLSLKLQQEAGSKLLKDFLRVAESSQDVIVLRNEVRAFARQWPLPGIETASIKRPEGIAEDD</sequence>
<evidence type="ECO:0000256" key="1">
    <source>
        <dbReference type="ARBA" id="ARBA00001528"/>
    </source>
</evidence>
<evidence type="ECO:0000313" key="12">
    <source>
        <dbReference type="Proteomes" id="UP000217199"/>
    </source>
</evidence>
<comment type="pathway">
    <text evidence="3 8">One-carbon metabolism; tetrahydrofolate interconversion.</text>
</comment>
<comment type="function">
    <text evidence="8">Interconversion of serine and glycine.</text>
</comment>
<feature type="domain" description="FAD-binding PCMH-type" evidence="10">
    <location>
        <begin position="523"/>
        <end position="695"/>
    </location>
</feature>
<comment type="catalytic activity">
    <reaction evidence="1 8">
        <text>(6R)-5,10-methylene-5,6,7,8-tetrahydrofolate + glycine + H2O = (6S)-5,6,7,8-tetrahydrofolate + L-serine</text>
        <dbReference type="Rhea" id="RHEA:15481"/>
        <dbReference type="ChEBI" id="CHEBI:15377"/>
        <dbReference type="ChEBI" id="CHEBI:15636"/>
        <dbReference type="ChEBI" id="CHEBI:33384"/>
        <dbReference type="ChEBI" id="CHEBI:57305"/>
        <dbReference type="ChEBI" id="CHEBI:57453"/>
        <dbReference type="EC" id="2.1.2.1"/>
    </reaction>
</comment>
<dbReference type="Proteomes" id="UP000217199">
    <property type="component" value="Unassembled WGS sequence"/>
</dbReference>
<comment type="cofactor">
    <cofactor evidence="2 8">
        <name>pyridoxal 5'-phosphate</name>
        <dbReference type="ChEBI" id="CHEBI:597326"/>
    </cofactor>
</comment>
<gene>
    <name evidence="11" type="ORF">PNOK_0301500</name>
</gene>
<dbReference type="Gene3D" id="3.40.462.20">
    <property type="match status" value="1"/>
</dbReference>
<dbReference type="GO" id="GO:0004372">
    <property type="term" value="F:glycine hydroxymethyltransferase activity"/>
    <property type="evidence" value="ECO:0007669"/>
    <property type="project" value="UniProtKB-EC"/>
</dbReference>
<feature type="chain" id="PRO_5013635477" description="Serine hydroxymethyltransferase" evidence="9">
    <location>
        <begin position="24"/>
        <end position="1469"/>
    </location>
</feature>
<keyword evidence="9" id="KW-0732">Signal</keyword>
<dbReference type="FunFam" id="3.40.640.10:FF:000050">
    <property type="entry name" value="Serine hydroxymethyltransferase"/>
    <property type="match status" value="1"/>
</dbReference>
<keyword evidence="6 8" id="KW-0808">Transferase</keyword>
<dbReference type="HAMAP" id="MF_00051">
    <property type="entry name" value="SHMT"/>
    <property type="match status" value="1"/>
</dbReference>
<evidence type="ECO:0000256" key="8">
    <source>
        <dbReference type="RuleBase" id="RU000585"/>
    </source>
</evidence>
<protein>
    <recommendedName>
        <fullName evidence="8">Serine hydroxymethyltransferase</fullName>
        <ecNumber evidence="8">2.1.2.1</ecNumber>
    </recommendedName>
</protein>
<dbReference type="GO" id="GO:0008168">
    <property type="term" value="F:methyltransferase activity"/>
    <property type="evidence" value="ECO:0007669"/>
    <property type="project" value="UniProtKB-KW"/>
</dbReference>
<dbReference type="CDD" id="cd00378">
    <property type="entry name" value="SHMT"/>
    <property type="match status" value="1"/>
</dbReference>
<evidence type="ECO:0000256" key="6">
    <source>
        <dbReference type="ARBA" id="ARBA00022679"/>
    </source>
</evidence>
<dbReference type="InParanoid" id="A0A286ULD8"/>
<dbReference type="InterPro" id="IPR039429">
    <property type="entry name" value="SHMT-like_dom"/>
</dbReference>
<dbReference type="InterPro" id="IPR049943">
    <property type="entry name" value="Ser_HO-MeTrfase-like"/>
</dbReference>
<dbReference type="GO" id="GO:0032259">
    <property type="term" value="P:methylation"/>
    <property type="evidence" value="ECO:0007669"/>
    <property type="project" value="UniProtKB-KW"/>
</dbReference>
<dbReference type="PANTHER" id="PTHR11680:SF35">
    <property type="entry name" value="SERINE HYDROXYMETHYLTRANSFERASE 1"/>
    <property type="match status" value="1"/>
</dbReference>
<dbReference type="EC" id="2.1.2.1" evidence="8"/>
<dbReference type="Gene3D" id="3.30.465.10">
    <property type="match status" value="2"/>
</dbReference>
<keyword evidence="5 8" id="KW-0554">One-carbon metabolism</keyword>
<dbReference type="InterPro" id="IPR016167">
    <property type="entry name" value="FAD-bd_PCMH_sub1"/>
</dbReference>
<dbReference type="InterPro" id="IPR019798">
    <property type="entry name" value="Ser_HO-MeTrfase_PLP_BS"/>
</dbReference>
<dbReference type="InterPro" id="IPR015421">
    <property type="entry name" value="PyrdxlP-dep_Trfase_major"/>
</dbReference>
<dbReference type="NCBIfam" id="NF000586">
    <property type="entry name" value="PRK00011.1"/>
    <property type="match status" value="1"/>
</dbReference>
<organism evidence="11 12">
    <name type="scientific">Pyrrhoderma noxium</name>
    <dbReference type="NCBI Taxonomy" id="2282107"/>
    <lineage>
        <taxon>Eukaryota</taxon>
        <taxon>Fungi</taxon>
        <taxon>Dikarya</taxon>
        <taxon>Basidiomycota</taxon>
        <taxon>Agaricomycotina</taxon>
        <taxon>Agaricomycetes</taxon>
        <taxon>Hymenochaetales</taxon>
        <taxon>Hymenochaetaceae</taxon>
        <taxon>Pyrrhoderma</taxon>
    </lineage>
</organism>
<dbReference type="EMBL" id="NBII01000003">
    <property type="protein sequence ID" value="PAV20388.1"/>
    <property type="molecule type" value="Genomic_DNA"/>
</dbReference>
<keyword evidence="12" id="KW-1185">Reference proteome</keyword>